<evidence type="ECO:0000313" key="2">
    <source>
        <dbReference type="EMBL" id="MFD1056809.1"/>
    </source>
</evidence>
<feature type="non-terminal residue" evidence="2">
    <location>
        <position position="1"/>
    </location>
</feature>
<name>A0ABW3N547_9MICO</name>
<evidence type="ECO:0008006" key="4">
    <source>
        <dbReference type="Google" id="ProtNLM"/>
    </source>
</evidence>
<feature type="region of interest" description="Disordered" evidence="1">
    <location>
        <begin position="67"/>
        <end position="99"/>
    </location>
</feature>
<dbReference type="Proteomes" id="UP001597046">
    <property type="component" value="Unassembled WGS sequence"/>
</dbReference>
<dbReference type="EMBL" id="JBHTKH010000027">
    <property type="protein sequence ID" value="MFD1056809.1"/>
    <property type="molecule type" value="Genomic_DNA"/>
</dbReference>
<gene>
    <name evidence="2" type="ORF">ACFQ2V_21085</name>
</gene>
<evidence type="ECO:0000256" key="1">
    <source>
        <dbReference type="SAM" id="MobiDB-lite"/>
    </source>
</evidence>
<organism evidence="2 3">
    <name type="scientific">Terrabacter terrigena</name>
    <dbReference type="NCBI Taxonomy" id="574718"/>
    <lineage>
        <taxon>Bacteria</taxon>
        <taxon>Bacillati</taxon>
        <taxon>Actinomycetota</taxon>
        <taxon>Actinomycetes</taxon>
        <taxon>Micrococcales</taxon>
        <taxon>Intrasporangiaceae</taxon>
        <taxon>Terrabacter</taxon>
    </lineage>
</organism>
<accession>A0ABW3N547</accession>
<sequence length="114" mass="12806">HVPATRCDLDHETPWPVGETSVTNVSAKHRLHHNLKTHHIWTSTQIPDHGLQWTTLTGRTYTTYPKNWREGLDPPAGALDPATAPDDRDRDEAVPPFQGCECVVRRTLRGTPTP</sequence>
<keyword evidence="3" id="KW-1185">Reference proteome</keyword>
<reference evidence="3" key="1">
    <citation type="journal article" date="2019" name="Int. J. Syst. Evol. Microbiol.">
        <title>The Global Catalogue of Microorganisms (GCM) 10K type strain sequencing project: providing services to taxonomists for standard genome sequencing and annotation.</title>
        <authorList>
            <consortium name="The Broad Institute Genomics Platform"/>
            <consortium name="The Broad Institute Genome Sequencing Center for Infectious Disease"/>
            <person name="Wu L."/>
            <person name="Ma J."/>
        </authorList>
    </citation>
    <scope>NUCLEOTIDE SEQUENCE [LARGE SCALE GENOMIC DNA]</scope>
    <source>
        <strain evidence="3">CCUG 57508</strain>
    </source>
</reference>
<protein>
    <recommendedName>
        <fullName evidence="4">HNH endonuclease</fullName>
    </recommendedName>
</protein>
<evidence type="ECO:0000313" key="3">
    <source>
        <dbReference type="Proteomes" id="UP001597046"/>
    </source>
</evidence>
<proteinExistence type="predicted"/>
<comment type="caution">
    <text evidence="2">The sequence shown here is derived from an EMBL/GenBank/DDBJ whole genome shotgun (WGS) entry which is preliminary data.</text>
</comment>